<dbReference type="RefSeq" id="XP_003059165.1">
    <property type="nucleotide sequence ID" value="XM_003059119.1"/>
</dbReference>
<gene>
    <name evidence="2" type="ORF">MICPUCDRAFT_58738</name>
</gene>
<accession>C1MUB3</accession>
<feature type="chain" id="PRO_5002912073" evidence="1">
    <location>
        <begin position="30"/>
        <end position="79"/>
    </location>
</feature>
<dbReference type="KEGG" id="mpp:MICPUCDRAFT_58738"/>
<evidence type="ECO:0000313" key="2">
    <source>
        <dbReference type="EMBL" id="EEH56297.1"/>
    </source>
</evidence>
<protein>
    <submittedName>
        <fullName evidence="2">Predicted protein</fullName>
    </submittedName>
</protein>
<dbReference type="EMBL" id="GG663740">
    <property type="protein sequence ID" value="EEH56297.1"/>
    <property type="molecule type" value="Genomic_DNA"/>
</dbReference>
<evidence type="ECO:0000256" key="1">
    <source>
        <dbReference type="SAM" id="SignalP"/>
    </source>
</evidence>
<dbReference type="Proteomes" id="UP000001876">
    <property type="component" value="Unassembled WGS sequence"/>
</dbReference>
<reference evidence="2 3" key="1">
    <citation type="journal article" date="2009" name="Science">
        <title>Green evolution and dynamic adaptations revealed by genomes of the marine picoeukaryotes Micromonas.</title>
        <authorList>
            <person name="Worden A.Z."/>
            <person name="Lee J.H."/>
            <person name="Mock T."/>
            <person name="Rouze P."/>
            <person name="Simmons M.P."/>
            <person name="Aerts A.L."/>
            <person name="Allen A.E."/>
            <person name="Cuvelier M.L."/>
            <person name="Derelle E."/>
            <person name="Everett M.V."/>
            <person name="Foulon E."/>
            <person name="Grimwood J."/>
            <person name="Gundlach H."/>
            <person name="Henrissat B."/>
            <person name="Napoli C."/>
            <person name="McDonald S.M."/>
            <person name="Parker M.S."/>
            <person name="Rombauts S."/>
            <person name="Salamov A."/>
            <person name="Von Dassow P."/>
            <person name="Badger J.H."/>
            <person name="Coutinho P.M."/>
            <person name="Demir E."/>
            <person name="Dubchak I."/>
            <person name="Gentemann C."/>
            <person name="Eikrem W."/>
            <person name="Gready J.E."/>
            <person name="John U."/>
            <person name="Lanier W."/>
            <person name="Lindquist E.A."/>
            <person name="Lucas S."/>
            <person name="Mayer K.F."/>
            <person name="Moreau H."/>
            <person name="Not F."/>
            <person name="Otillar R."/>
            <person name="Panaud O."/>
            <person name="Pangilinan J."/>
            <person name="Paulsen I."/>
            <person name="Piegu B."/>
            <person name="Poliakov A."/>
            <person name="Robbens S."/>
            <person name="Schmutz J."/>
            <person name="Toulza E."/>
            <person name="Wyss T."/>
            <person name="Zelensky A."/>
            <person name="Zhou K."/>
            <person name="Armbrust E.V."/>
            <person name="Bhattacharya D."/>
            <person name="Goodenough U.W."/>
            <person name="Van de Peer Y."/>
            <person name="Grigoriev I.V."/>
        </authorList>
    </citation>
    <scope>NUCLEOTIDE SEQUENCE [LARGE SCALE GENOMIC DNA]</scope>
    <source>
        <strain evidence="2 3">CCMP1545</strain>
    </source>
</reference>
<name>C1MUB3_MICPC</name>
<proteinExistence type="predicted"/>
<dbReference type="OMA" id="MKLYSEY"/>
<keyword evidence="1" id="KW-0732">Signal</keyword>
<dbReference type="AlphaFoldDB" id="C1MUB3"/>
<keyword evidence="3" id="KW-1185">Reference proteome</keyword>
<dbReference type="GeneID" id="9684907"/>
<sequence>MTHSAARFLLFVLLALFVLVALLPSRAEAKITYVKPLWQPVSEWSPPEDRESHAELHSAAMKLYSEYVENSGIQPCTYC</sequence>
<evidence type="ECO:0000313" key="3">
    <source>
        <dbReference type="Proteomes" id="UP000001876"/>
    </source>
</evidence>
<feature type="signal peptide" evidence="1">
    <location>
        <begin position="1"/>
        <end position="29"/>
    </location>
</feature>
<organism evidence="3">
    <name type="scientific">Micromonas pusilla (strain CCMP1545)</name>
    <name type="common">Picoplanktonic green alga</name>
    <dbReference type="NCBI Taxonomy" id="564608"/>
    <lineage>
        <taxon>Eukaryota</taxon>
        <taxon>Viridiplantae</taxon>
        <taxon>Chlorophyta</taxon>
        <taxon>Mamiellophyceae</taxon>
        <taxon>Mamiellales</taxon>
        <taxon>Mamiellaceae</taxon>
        <taxon>Micromonas</taxon>
    </lineage>
</organism>